<protein>
    <submittedName>
        <fullName evidence="3">G8728 protein</fullName>
    </submittedName>
</protein>
<evidence type="ECO:0000313" key="4">
    <source>
        <dbReference type="Proteomes" id="UP001497392"/>
    </source>
</evidence>
<dbReference type="PANTHER" id="PTHR48174:SF5">
    <property type="entry name" value="VACUOLAR PROTEIN SORTING-ASSOCIATED PROTEIN 62"/>
    <property type="match status" value="1"/>
</dbReference>
<gene>
    <name evidence="3" type="primary">g8728</name>
    <name evidence="3" type="ORF">VP750_LOCUS7839</name>
</gene>
<proteinExistence type="predicted"/>
<evidence type="ECO:0000313" key="3">
    <source>
        <dbReference type="EMBL" id="CAL5225933.1"/>
    </source>
</evidence>
<keyword evidence="4" id="KW-1185">Reference proteome</keyword>
<feature type="coiled-coil region" evidence="1">
    <location>
        <begin position="448"/>
        <end position="486"/>
    </location>
</feature>
<dbReference type="Proteomes" id="UP001497392">
    <property type="component" value="Unassembled WGS sequence"/>
</dbReference>
<name>A0ABP1G5K1_9CHLO</name>
<dbReference type="EMBL" id="CAXHTA020000015">
    <property type="protein sequence ID" value="CAL5225933.1"/>
    <property type="molecule type" value="Genomic_DNA"/>
</dbReference>
<evidence type="ECO:0000256" key="2">
    <source>
        <dbReference type="SAM" id="MobiDB-lite"/>
    </source>
</evidence>
<evidence type="ECO:0000256" key="1">
    <source>
        <dbReference type="SAM" id="Coils"/>
    </source>
</evidence>
<dbReference type="Pfam" id="PF06101">
    <property type="entry name" value="Vps62"/>
    <property type="match status" value="1"/>
</dbReference>
<feature type="region of interest" description="Disordered" evidence="2">
    <location>
        <begin position="63"/>
        <end position="110"/>
    </location>
</feature>
<organism evidence="3 4">
    <name type="scientific">Coccomyxa viridis</name>
    <dbReference type="NCBI Taxonomy" id="1274662"/>
    <lineage>
        <taxon>Eukaryota</taxon>
        <taxon>Viridiplantae</taxon>
        <taxon>Chlorophyta</taxon>
        <taxon>core chlorophytes</taxon>
        <taxon>Trebouxiophyceae</taxon>
        <taxon>Trebouxiophyceae incertae sedis</taxon>
        <taxon>Coccomyxaceae</taxon>
        <taxon>Coccomyxa</taxon>
    </lineage>
</organism>
<comment type="caution">
    <text evidence="3">The sequence shown here is derived from an EMBL/GenBank/DDBJ whole genome shotgun (WGS) entry which is preliminary data.</text>
</comment>
<accession>A0ABP1G5K1</accession>
<keyword evidence="1" id="KW-0175">Coiled coil</keyword>
<dbReference type="PANTHER" id="PTHR48174">
    <property type="entry name" value="DUF946 FAMILY PROTEIN"/>
    <property type="match status" value="1"/>
</dbReference>
<sequence>MNHLIKRRLLYLVPVASTRLYFSNYDAPVKPPACTTVLRSRFSLLRSSSGHGPVHQVSLRIAASSERQASTVQDDKPSTRHLGTSRQLRRDTSDQAVPGKPSPAGANPGTVEELEEVIANNCPVFYFHPAEKYFPCTVQWFLERCELQVIRKGWRRRVLEVVEAVGKLDGERLKRAQEWFEGQKGQRKKFLMLRLPNPRDRAGQPEQLNQIPIYAHVKELTDPQTGRRTALEVNYCKFLAYNGSYKLFGWIYIGEVGAHDGDWEHVTVRLSADASRVLGVYYSAHRHMDGVWRSADDVPRGKDGRILAHIALNGHGSYPTAGFIPRNLLAFNDYTSNQGAVWDPDSLVIVTNSGEGGKLPSVEDRGQELNGSSYPSLGNEPHAPGIQRAIVKEAAPWLEYKGRWGSTVEAPAQQEWFAKAENPLSRSFLKQVLFPLAPGIESIYEPAMEEVEEALDTAKENVDQLQNEAREAMKGMEVSMEKVEQKYNEWKKGRRK</sequence>
<dbReference type="InterPro" id="IPR009291">
    <property type="entry name" value="Vps62"/>
</dbReference>
<reference evidence="3 4" key="1">
    <citation type="submission" date="2024-06" db="EMBL/GenBank/DDBJ databases">
        <authorList>
            <person name="Kraege A."/>
            <person name="Thomma B."/>
        </authorList>
    </citation>
    <scope>NUCLEOTIDE SEQUENCE [LARGE SCALE GENOMIC DNA]</scope>
</reference>